<dbReference type="InterPro" id="IPR036770">
    <property type="entry name" value="Ankyrin_rpt-contain_sf"/>
</dbReference>
<evidence type="ECO:0000313" key="1">
    <source>
        <dbReference type="EMBL" id="AVK76599.1"/>
    </source>
</evidence>
<dbReference type="RefSeq" id="YP_009482602.1">
    <property type="nucleotide sequence ID" value="NC_037666.1"/>
</dbReference>
<dbReference type="Proteomes" id="UP000249287">
    <property type="component" value="Segment"/>
</dbReference>
<organism evidence="1">
    <name type="scientific">Pandoravirus neocaledonia</name>
    <dbReference type="NCBI Taxonomy" id="2107708"/>
    <lineage>
        <taxon>Viruses</taxon>
        <taxon>Pandoravirus</taxon>
    </lineage>
</organism>
<sequence length="130" mass="14653">MPDHFGRRTHFDAICRVTARCKVAWDDEDYTINNAIMRGGLRVVQWFHARGLLDGQRRDKVISAMPYAATNGKRSTVEFLWEHGFRPSTMQSPPLCGVCDDQPAEGHYAAQAFLREKIAEVAAVKDDESA</sequence>
<accession>A0A2U7UDP9</accession>
<proteinExistence type="predicted"/>
<name>A0A2U7UDP9_9VIRU</name>
<dbReference type="SUPFAM" id="SSF48403">
    <property type="entry name" value="Ankyrin repeat"/>
    <property type="match status" value="1"/>
</dbReference>
<dbReference type="EMBL" id="MG011690">
    <property type="protein sequence ID" value="AVK76599.1"/>
    <property type="molecule type" value="Genomic_DNA"/>
</dbReference>
<gene>
    <name evidence="1" type="ORF">pneo_cds_992</name>
</gene>
<evidence type="ECO:0008006" key="2">
    <source>
        <dbReference type="Google" id="ProtNLM"/>
    </source>
</evidence>
<dbReference type="GeneID" id="36843312"/>
<dbReference type="KEGG" id="vg:36843312"/>
<reference evidence="1" key="1">
    <citation type="journal article" date="2018" name="Nat. Commun.">
        <title>Diversity and evolution of the emerging Pandoraviridae family.</title>
        <authorList>
            <person name="Legendre M."/>
            <person name="Fabre E."/>
            <person name="Poirot O."/>
            <person name="Jeudy S."/>
            <person name="Lartigue A."/>
            <person name="Alempic J.M."/>
            <person name="Beucher L."/>
            <person name="Philippe N."/>
            <person name="Bertaux L."/>
            <person name="Christo-Foroux E."/>
            <person name="Labadie K."/>
            <person name="Coute Y."/>
            <person name="Abergel C."/>
            <person name="Claverie J.M."/>
        </authorList>
    </citation>
    <scope>NUCLEOTIDE SEQUENCE [LARGE SCALE GENOMIC DNA]</scope>
    <source>
        <strain evidence="1">Neocaledonia</strain>
    </source>
</reference>
<protein>
    <recommendedName>
        <fullName evidence="2">Ankyrin repeat domain containing protein</fullName>
    </recommendedName>
</protein>